<evidence type="ECO:0000313" key="11">
    <source>
        <dbReference type="Proteomes" id="UP000193689"/>
    </source>
</evidence>
<evidence type="ECO:0000259" key="9">
    <source>
        <dbReference type="PROSITE" id="PS50157"/>
    </source>
</evidence>
<dbReference type="GO" id="GO:0000978">
    <property type="term" value="F:RNA polymerase II cis-regulatory region sequence-specific DNA binding"/>
    <property type="evidence" value="ECO:0007669"/>
    <property type="project" value="InterPro"/>
</dbReference>
<dbReference type="PROSITE" id="PS00028">
    <property type="entry name" value="ZINC_FINGER_C2H2_1"/>
    <property type="match status" value="1"/>
</dbReference>
<dbReference type="InterPro" id="IPR013087">
    <property type="entry name" value="Znf_C2H2_type"/>
</dbReference>
<gene>
    <name evidence="10" type="ORF">BCR38DRAFT_452225</name>
</gene>
<proteinExistence type="predicted"/>
<dbReference type="Proteomes" id="UP000193689">
    <property type="component" value="Unassembled WGS sequence"/>
</dbReference>
<dbReference type="PROSITE" id="PS00463">
    <property type="entry name" value="ZN2_CY6_FUNGAL_1"/>
    <property type="match status" value="1"/>
</dbReference>
<feature type="domain" description="C2H2-type" evidence="9">
    <location>
        <begin position="22"/>
        <end position="43"/>
    </location>
</feature>
<dbReference type="SUPFAM" id="SSF57701">
    <property type="entry name" value="Zn2/Cys6 DNA-binding domain"/>
    <property type="match status" value="1"/>
</dbReference>
<evidence type="ECO:0000256" key="4">
    <source>
        <dbReference type="ARBA" id="ARBA00022771"/>
    </source>
</evidence>
<feature type="domain" description="C2H2-type" evidence="9">
    <location>
        <begin position="48"/>
        <end position="75"/>
    </location>
</feature>
<dbReference type="PANTHER" id="PTHR40626">
    <property type="entry name" value="MIP31509P"/>
    <property type="match status" value="1"/>
</dbReference>
<dbReference type="Pfam" id="PF00172">
    <property type="entry name" value="Zn_clus"/>
    <property type="match status" value="1"/>
</dbReference>
<dbReference type="Gene3D" id="3.30.160.60">
    <property type="entry name" value="Classic Zinc Finger"/>
    <property type="match status" value="1"/>
</dbReference>
<organism evidence="10 11">
    <name type="scientific">Pseudomassariella vexata</name>
    <dbReference type="NCBI Taxonomy" id="1141098"/>
    <lineage>
        <taxon>Eukaryota</taxon>
        <taxon>Fungi</taxon>
        <taxon>Dikarya</taxon>
        <taxon>Ascomycota</taxon>
        <taxon>Pezizomycotina</taxon>
        <taxon>Sordariomycetes</taxon>
        <taxon>Xylariomycetidae</taxon>
        <taxon>Amphisphaeriales</taxon>
        <taxon>Pseudomassariaceae</taxon>
        <taxon>Pseudomassariella</taxon>
    </lineage>
</organism>
<dbReference type="CDD" id="cd00067">
    <property type="entry name" value="GAL4"/>
    <property type="match status" value="1"/>
</dbReference>
<evidence type="ECO:0000256" key="5">
    <source>
        <dbReference type="ARBA" id="ARBA00022833"/>
    </source>
</evidence>
<evidence type="ECO:0000313" key="10">
    <source>
        <dbReference type="EMBL" id="ORY55707.1"/>
    </source>
</evidence>
<dbReference type="InterPro" id="IPR036864">
    <property type="entry name" value="Zn2-C6_fun-type_DNA-bd_sf"/>
</dbReference>
<evidence type="ECO:0000256" key="7">
    <source>
        <dbReference type="PROSITE-ProRule" id="PRU00042"/>
    </source>
</evidence>
<dbReference type="Pfam" id="PF04082">
    <property type="entry name" value="Fungal_trans"/>
    <property type="match status" value="1"/>
</dbReference>
<evidence type="ECO:0000256" key="2">
    <source>
        <dbReference type="ARBA" id="ARBA00022723"/>
    </source>
</evidence>
<dbReference type="InterPro" id="IPR001138">
    <property type="entry name" value="Zn2Cys6_DnaBD"/>
</dbReference>
<dbReference type="SMART" id="SM00355">
    <property type="entry name" value="ZnF_C2H2"/>
    <property type="match status" value="2"/>
</dbReference>
<protein>
    <recommendedName>
        <fullName evidence="12">Fungal-specific transcription factor domain-domain-containing protein</fullName>
    </recommendedName>
</protein>
<dbReference type="GO" id="GO:0000785">
    <property type="term" value="C:chromatin"/>
    <property type="evidence" value="ECO:0007669"/>
    <property type="project" value="TreeGrafter"/>
</dbReference>
<dbReference type="RefSeq" id="XP_040709765.1">
    <property type="nucleotide sequence ID" value="XM_040861509.1"/>
</dbReference>
<dbReference type="InterPro" id="IPR051059">
    <property type="entry name" value="VerF-like"/>
</dbReference>
<dbReference type="InterPro" id="IPR007219">
    <property type="entry name" value="XnlR_reg_dom"/>
</dbReference>
<dbReference type="OrthoDB" id="4777309at2759"/>
<dbReference type="GO" id="GO:0005634">
    <property type="term" value="C:nucleus"/>
    <property type="evidence" value="ECO:0007669"/>
    <property type="project" value="UniProtKB-SubCell"/>
</dbReference>
<dbReference type="InterPro" id="IPR036236">
    <property type="entry name" value="Znf_C2H2_sf"/>
</dbReference>
<dbReference type="GO" id="GO:0006351">
    <property type="term" value="P:DNA-templated transcription"/>
    <property type="evidence" value="ECO:0007669"/>
    <property type="project" value="InterPro"/>
</dbReference>
<dbReference type="InParanoid" id="A0A1Y2D918"/>
<dbReference type="Gene3D" id="4.10.240.10">
    <property type="entry name" value="Zn(2)-C6 fungal-type DNA-binding domain"/>
    <property type="match status" value="1"/>
</dbReference>
<reference evidence="10 11" key="1">
    <citation type="submission" date="2016-07" db="EMBL/GenBank/DDBJ databases">
        <title>Pervasive Adenine N6-methylation of Active Genes in Fungi.</title>
        <authorList>
            <consortium name="DOE Joint Genome Institute"/>
            <person name="Mondo S.J."/>
            <person name="Dannebaum R.O."/>
            <person name="Kuo R.C."/>
            <person name="Labutti K."/>
            <person name="Haridas S."/>
            <person name="Kuo A."/>
            <person name="Salamov A."/>
            <person name="Ahrendt S.R."/>
            <person name="Lipzen A."/>
            <person name="Sullivan W."/>
            <person name="Andreopoulos W.B."/>
            <person name="Clum A."/>
            <person name="Lindquist E."/>
            <person name="Daum C."/>
            <person name="Ramamoorthy G.K."/>
            <person name="Gryganskyi A."/>
            <person name="Culley D."/>
            <person name="Magnuson J.K."/>
            <person name="James T.Y."/>
            <person name="O'Malley M.A."/>
            <person name="Stajich J.E."/>
            <person name="Spatafora J.W."/>
            <person name="Visel A."/>
            <person name="Grigoriev I.V."/>
        </authorList>
    </citation>
    <scope>NUCLEOTIDE SEQUENCE [LARGE SCALE GENOMIC DNA]</scope>
    <source>
        <strain evidence="10 11">CBS 129021</strain>
    </source>
</reference>
<dbReference type="SUPFAM" id="SSF57667">
    <property type="entry name" value="beta-beta-alpha zinc fingers"/>
    <property type="match status" value="1"/>
</dbReference>
<name>A0A1Y2D918_9PEZI</name>
<dbReference type="SMART" id="SM00066">
    <property type="entry name" value="GAL4"/>
    <property type="match status" value="1"/>
</dbReference>
<dbReference type="PROSITE" id="PS50157">
    <property type="entry name" value="ZINC_FINGER_C2H2_2"/>
    <property type="match status" value="2"/>
</dbReference>
<dbReference type="GO" id="GO:0000981">
    <property type="term" value="F:DNA-binding transcription factor activity, RNA polymerase II-specific"/>
    <property type="evidence" value="ECO:0007669"/>
    <property type="project" value="InterPro"/>
</dbReference>
<dbReference type="GO" id="GO:0008270">
    <property type="term" value="F:zinc ion binding"/>
    <property type="evidence" value="ECO:0007669"/>
    <property type="project" value="UniProtKB-KW"/>
</dbReference>
<evidence type="ECO:0000256" key="3">
    <source>
        <dbReference type="ARBA" id="ARBA00022737"/>
    </source>
</evidence>
<keyword evidence="3" id="KW-0677">Repeat</keyword>
<comment type="caution">
    <text evidence="10">The sequence shown here is derived from an EMBL/GenBank/DDBJ whole genome shotgun (WGS) entry which is preliminary data.</text>
</comment>
<dbReference type="GeneID" id="63777721"/>
<dbReference type="STRING" id="1141098.A0A1Y2D918"/>
<sequence length="708" mass="77959">MSADDDQFSTAPGGTGTTPAQHVCHCGKAFIRKEHLRRHQATHQKPSYTCHVCHRSFTRSDLLRRHANLHVATTAPASRRARACDECHRSKLKCSGGPQCSLCGKRGVNCTFGDTAGSSSNASTVGAGGATAAPLGATTRGGKDELHAQITTDFLRSLTIQTAPASRDADDSRLLVSDETSLHWHYGNDGLEESFRRIVTRSPASLEADLKASDELKYWVSSCSTLYFERFHPHWLILHAPSFDIETESLAVSASIVMIASWLEGSEDSMDLALATHNLLVDRFFVEMSNPGANVRGKAWPIKLYEAVLLNVIFGLYAGKEETLTRVVLLHSLFVSLLRRVGMFSSKSAAYQQNTHFPGTFLPYVQKTQQEWNRLCFYLFKADTYLTILCNQPLNVQPEELDIGLPCSFALANAYGLDIFYKRYPEDTAGRAEHKLSSMLHNSPHSMTTMLLVEDIHIGLCGMSQRVWNVVQLRHIDMIVAQPAGSARDSILDTLNVWKLHLDRISGQLTAQSRSPDFKIKDFPLRAYRKDEDESQPAWRTAALARASSFIFGATLVFHLLSLRLYADPHILSQDSDQNAMPDPAGTIGHSKQVRDWRASKDGRQAVSHAVAVLKALETADTANPDLLDPVGRVAVSTSIDVLKVWVLSGEEACNCTLETSRIDVGRNPAVGQRWVELGGKVIVDGIALCTCSLDILLERFDLAASGA</sequence>
<dbReference type="AlphaFoldDB" id="A0A1Y2D918"/>
<keyword evidence="11" id="KW-1185">Reference proteome</keyword>
<keyword evidence="6" id="KW-0539">Nucleus</keyword>
<keyword evidence="5" id="KW-0862">Zinc</keyword>
<evidence type="ECO:0000256" key="6">
    <source>
        <dbReference type="ARBA" id="ARBA00023242"/>
    </source>
</evidence>
<comment type="subcellular location">
    <subcellularLocation>
        <location evidence="1">Nucleus</location>
    </subcellularLocation>
</comment>
<keyword evidence="2" id="KW-0479">Metal-binding</keyword>
<evidence type="ECO:0008006" key="12">
    <source>
        <dbReference type="Google" id="ProtNLM"/>
    </source>
</evidence>
<dbReference type="PROSITE" id="PS50048">
    <property type="entry name" value="ZN2_CY6_FUNGAL_2"/>
    <property type="match status" value="1"/>
</dbReference>
<evidence type="ECO:0000256" key="1">
    <source>
        <dbReference type="ARBA" id="ARBA00004123"/>
    </source>
</evidence>
<evidence type="ECO:0000259" key="8">
    <source>
        <dbReference type="PROSITE" id="PS50048"/>
    </source>
</evidence>
<accession>A0A1Y2D918</accession>
<dbReference type="PANTHER" id="PTHR40626:SF11">
    <property type="entry name" value="ZINC FINGER PROTEIN YPR022C"/>
    <property type="match status" value="1"/>
</dbReference>
<dbReference type="EMBL" id="MCFJ01000026">
    <property type="protein sequence ID" value="ORY55707.1"/>
    <property type="molecule type" value="Genomic_DNA"/>
</dbReference>
<feature type="domain" description="Zn(2)-C6 fungal-type" evidence="8">
    <location>
        <begin position="83"/>
        <end position="112"/>
    </location>
</feature>
<keyword evidence="4 7" id="KW-0863">Zinc-finger</keyword>